<organism evidence="2">
    <name type="scientific">Solibacter usitatus (strain Ellin6076)</name>
    <dbReference type="NCBI Taxonomy" id="234267"/>
    <lineage>
        <taxon>Bacteria</taxon>
        <taxon>Pseudomonadati</taxon>
        <taxon>Acidobacteriota</taxon>
        <taxon>Terriglobia</taxon>
        <taxon>Bryobacterales</taxon>
        <taxon>Solibacteraceae</taxon>
        <taxon>Candidatus Solibacter</taxon>
    </lineage>
</organism>
<dbReference type="AlphaFoldDB" id="Q025U7"/>
<dbReference type="InterPro" id="IPR011322">
    <property type="entry name" value="N-reg_PII-like_a/b"/>
</dbReference>
<dbReference type="Gene3D" id="3.30.70.790">
    <property type="entry name" value="UreE, C-terminal domain"/>
    <property type="match status" value="1"/>
</dbReference>
<dbReference type="EMBL" id="CP000473">
    <property type="protein sequence ID" value="ABJ83222.1"/>
    <property type="molecule type" value="Genomic_DNA"/>
</dbReference>
<dbReference type="InParanoid" id="Q025U7"/>
<proteinExistence type="predicted"/>
<name>Q025U7_SOLUE</name>
<gene>
    <name evidence="2" type="ordered locus">Acid_2232</name>
</gene>
<evidence type="ECO:0000313" key="2">
    <source>
        <dbReference type="EMBL" id="ABJ83222.1"/>
    </source>
</evidence>
<dbReference type="Pfam" id="PF09413">
    <property type="entry name" value="DUF2007"/>
    <property type="match status" value="1"/>
</dbReference>
<dbReference type="SUPFAM" id="SSF54913">
    <property type="entry name" value="GlnB-like"/>
    <property type="match status" value="1"/>
</dbReference>
<feature type="domain" description="DUF2007" evidence="1">
    <location>
        <begin position="20"/>
        <end position="79"/>
    </location>
</feature>
<dbReference type="STRING" id="234267.Acid_2232"/>
<protein>
    <recommendedName>
        <fullName evidence="1">DUF2007 domain-containing protein</fullName>
    </recommendedName>
</protein>
<evidence type="ECO:0000259" key="1">
    <source>
        <dbReference type="Pfam" id="PF09413"/>
    </source>
</evidence>
<dbReference type="InterPro" id="IPR018551">
    <property type="entry name" value="DUF2007"/>
</dbReference>
<reference evidence="2" key="1">
    <citation type="submission" date="2006-10" db="EMBL/GenBank/DDBJ databases">
        <title>Complete sequence of Solibacter usitatus Ellin6076.</title>
        <authorList>
            <consortium name="US DOE Joint Genome Institute"/>
            <person name="Copeland A."/>
            <person name="Lucas S."/>
            <person name="Lapidus A."/>
            <person name="Barry K."/>
            <person name="Detter J.C."/>
            <person name="Glavina del Rio T."/>
            <person name="Hammon N."/>
            <person name="Israni S."/>
            <person name="Dalin E."/>
            <person name="Tice H."/>
            <person name="Pitluck S."/>
            <person name="Thompson L.S."/>
            <person name="Brettin T."/>
            <person name="Bruce D."/>
            <person name="Han C."/>
            <person name="Tapia R."/>
            <person name="Gilna P."/>
            <person name="Schmutz J."/>
            <person name="Larimer F."/>
            <person name="Land M."/>
            <person name="Hauser L."/>
            <person name="Kyrpides N."/>
            <person name="Mikhailova N."/>
            <person name="Janssen P.H."/>
            <person name="Kuske C.R."/>
            <person name="Richardson P."/>
        </authorList>
    </citation>
    <scope>NUCLEOTIDE SEQUENCE</scope>
    <source>
        <strain evidence="2">Ellin6076</strain>
    </source>
</reference>
<sequence length="82" mass="9339">MPDDQEFPPDLDVLIRTGISDPIAIGLAQTLLEEAEIPFFAMDRNTAARQESGNFIGWWNVRVPRDREAEARELLRSVEDAR</sequence>
<dbReference type="KEGG" id="sus:Acid_2232"/>
<accession>Q025U7</accession>
<dbReference type="HOGENOM" id="CLU_2556469_0_0_0"/>